<reference evidence="2" key="1">
    <citation type="submission" date="2017-02" db="UniProtKB">
        <authorList>
            <consortium name="WormBaseParasite"/>
        </authorList>
    </citation>
    <scope>IDENTIFICATION</scope>
</reference>
<dbReference type="AlphaFoldDB" id="A0A0R3RP76"/>
<organism evidence="1 2">
    <name type="scientific">Elaeophora elaphi</name>
    <dbReference type="NCBI Taxonomy" id="1147741"/>
    <lineage>
        <taxon>Eukaryota</taxon>
        <taxon>Metazoa</taxon>
        <taxon>Ecdysozoa</taxon>
        <taxon>Nematoda</taxon>
        <taxon>Chromadorea</taxon>
        <taxon>Rhabditida</taxon>
        <taxon>Spirurina</taxon>
        <taxon>Spiruromorpha</taxon>
        <taxon>Filarioidea</taxon>
        <taxon>Onchocercidae</taxon>
        <taxon>Elaeophora</taxon>
    </lineage>
</organism>
<accession>A0A0R3RP76</accession>
<dbReference type="STRING" id="1147741.A0A0R3RP76"/>
<proteinExistence type="predicted"/>
<evidence type="ECO:0000313" key="1">
    <source>
        <dbReference type="Proteomes" id="UP000050640"/>
    </source>
</evidence>
<dbReference type="WBParaSite" id="EEL_0000328801-mRNA-1">
    <property type="protein sequence ID" value="EEL_0000328801-mRNA-1"/>
    <property type="gene ID" value="EEL_0000328801"/>
</dbReference>
<dbReference type="Proteomes" id="UP000050640">
    <property type="component" value="Unplaced"/>
</dbReference>
<evidence type="ECO:0000313" key="2">
    <source>
        <dbReference type="WBParaSite" id="EEL_0000328801-mRNA-1"/>
    </source>
</evidence>
<name>A0A0R3RP76_9BILA</name>
<protein>
    <submittedName>
        <fullName evidence="2">FAR1 domain-containing protein</fullName>
    </submittedName>
</protein>
<keyword evidence="1" id="KW-1185">Reference proteome</keyword>
<sequence length="179" mass="20238">GAQQVISLFIFFSGGGKRPNQSYLPSGCKAKLRLNSDTTNGYLRISSFHEEHKNHGNTEEDYLLVINKKRRKLVEEMMSSDGKTEEAMLLIKEHTTAPEVTATKNNFALVLSSLGNSALQISSRENSAFVPVTHSIEVKKQRIRQISQQNISPTDSILQQTFTARFFNCLQRIEYLIMN</sequence>